<organism evidence="1 2">
    <name type="scientific">Lentzea albida</name>
    <dbReference type="NCBI Taxonomy" id="65499"/>
    <lineage>
        <taxon>Bacteria</taxon>
        <taxon>Bacillati</taxon>
        <taxon>Actinomycetota</taxon>
        <taxon>Actinomycetes</taxon>
        <taxon>Pseudonocardiales</taxon>
        <taxon>Pseudonocardiaceae</taxon>
        <taxon>Lentzea</taxon>
    </lineage>
</organism>
<evidence type="ECO:0000313" key="1">
    <source>
        <dbReference type="EMBL" id="SES39966.1"/>
    </source>
</evidence>
<dbReference type="Proteomes" id="UP000199503">
    <property type="component" value="Unassembled WGS sequence"/>
</dbReference>
<protein>
    <submittedName>
        <fullName evidence="1">Uncharacterized protein</fullName>
    </submittedName>
</protein>
<keyword evidence="2" id="KW-1185">Reference proteome</keyword>
<proteinExistence type="predicted"/>
<evidence type="ECO:0000313" key="2">
    <source>
        <dbReference type="Proteomes" id="UP000199503"/>
    </source>
</evidence>
<gene>
    <name evidence="1" type="ORF">SAMN04488000_12692</name>
</gene>
<reference evidence="2" key="1">
    <citation type="submission" date="2016-10" db="EMBL/GenBank/DDBJ databases">
        <authorList>
            <person name="Varghese N."/>
            <person name="Submissions S."/>
        </authorList>
    </citation>
    <scope>NUCLEOTIDE SEQUENCE [LARGE SCALE GENOMIC DNA]</scope>
    <source>
        <strain evidence="2">DSM 44437</strain>
    </source>
</reference>
<dbReference type="EMBL" id="FOFV01000026">
    <property type="protein sequence ID" value="SES39966.1"/>
    <property type="molecule type" value="Genomic_DNA"/>
</dbReference>
<accession>A0A1H9X1B7</accession>
<name>A0A1H9X1B7_9PSEU</name>
<sequence length="88" mass="9801">MPSFRCVRGSVEVVQQHRDRGSSLERDNTVAEDAQLVDAGEWQVGDPARWKAHEVLDEGWGEHRTAVFTGRGRVRCGSARDAFPTSYG</sequence>
<dbReference type="AlphaFoldDB" id="A0A1H9X1B7"/>